<dbReference type="CDD" id="cd00211">
    <property type="entry name" value="PTS_IIA_fru"/>
    <property type="match status" value="1"/>
</dbReference>
<evidence type="ECO:0000256" key="3">
    <source>
        <dbReference type="ARBA" id="ARBA00022490"/>
    </source>
</evidence>
<comment type="subcellular location">
    <subcellularLocation>
        <location evidence="1">Cytoplasm</location>
    </subcellularLocation>
</comment>
<dbReference type="PROSITE" id="PS51094">
    <property type="entry name" value="PTS_EIIA_TYPE_2"/>
    <property type="match status" value="1"/>
</dbReference>
<evidence type="ECO:0000256" key="10">
    <source>
        <dbReference type="ARBA" id="ARBA00042072"/>
    </source>
</evidence>
<protein>
    <recommendedName>
        <fullName evidence="9">Ascorbate-specific PTS system EIIA component</fullName>
    </recommendedName>
    <alternativeName>
        <fullName evidence="10">Ascorbate-specific phosphotransferase enzyme IIA component</fullName>
    </alternativeName>
</protein>
<evidence type="ECO:0000259" key="11">
    <source>
        <dbReference type="PROSITE" id="PS51094"/>
    </source>
</evidence>
<evidence type="ECO:0000313" key="13">
    <source>
        <dbReference type="Proteomes" id="UP000542889"/>
    </source>
</evidence>
<comment type="caution">
    <text evidence="12">The sequence shown here is derived from an EMBL/GenBank/DDBJ whole genome shotgun (WGS) entry which is preliminary data.</text>
</comment>
<evidence type="ECO:0000256" key="2">
    <source>
        <dbReference type="ARBA" id="ARBA00022448"/>
    </source>
</evidence>
<dbReference type="Proteomes" id="UP000542889">
    <property type="component" value="Unassembled WGS sequence"/>
</dbReference>
<feature type="domain" description="PTS EIIA type-2" evidence="11">
    <location>
        <begin position="4"/>
        <end position="147"/>
    </location>
</feature>
<evidence type="ECO:0000256" key="4">
    <source>
        <dbReference type="ARBA" id="ARBA00022553"/>
    </source>
</evidence>
<evidence type="ECO:0000256" key="6">
    <source>
        <dbReference type="ARBA" id="ARBA00022683"/>
    </source>
</evidence>
<dbReference type="Gene3D" id="3.40.930.10">
    <property type="entry name" value="Mannitol-specific EII, Chain A"/>
    <property type="match status" value="1"/>
</dbReference>
<dbReference type="InterPro" id="IPR002178">
    <property type="entry name" value="PTS_EIIA_type-2_dom"/>
</dbReference>
<reference evidence="12 13" key="1">
    <citation type="submission" date="2020-06" db="EMBL/GenBank/DDBJ databases">
        <title>Lactobacillus rhamnosus QC,genome.</title>
        <authorList>
            <person name="Yi H."/>
            <person name="Jin M."/>
        </authorList>
    </citation>
    <scope>NUCLEOTIDE SEQUENCE [LARGE SCALE GENOMIC DNA]</scope>
    <source>
        <strain evidence="12 13">QC</strain>
    </source>
</reference>
<name>A0A7Y7UIN1_LACRH</name>
<keyword evidence="3" id="KW-0963">Cytoplasm</keyword>
<dbReference type="SUPFAM" id="SSF55804">
    <property type="entry name" value="Phoshotransferase/anion transport protein"/>
    <property type="match status" value="1"/>
</dbReference>
<keyword evidence="6" id="KW-0598">Phosphotransferase system</keyword>
<organism evidence="12 13">
    <name type="scientific">Lacticaseibacillus rhamnosus</name>
    <name type="common">Lactobacillus rhamnosus</name>
    <dbReference type="NCBI Taxonomy" id="47715"/>
    <lineage>
        <taxon>Bacteria</taxon>
        <taxon>Bacillati</taxon>
        <taxon>Bacillota</taxon>
        <taxon>Bacilli</taxon>
        <taxon>Lactobacillales</taxon>
        <taxon>Lactobacillaceae</taxon>
        <taxon>Lacticaseibacillus</taxon>
    </lineage>
</organism>
<evidence type="ECO:0000256" key="5">
    <source>
        <dbReference type="ARBA" id="ARBA00022679"/>
    </source>
</evidence>
<keyword evidence="12" id="KW-0762">Sugar transport</keyword>
<keyword evidence="7" id="KW-0418">Kinase</keyword>
<dbReference type="GO" id="GO:0009401">
    <property type="term" value="P:phosphoenolpyruvate-dependent sugar phosphotransferase system"/>
    <property type="evidence" value="ECO:0007669"/>
    <property type="project" value="UniProtKB-KW"/>
</dbReference>
<evidence type="ECO:0000256" key="1">
    <source>
        <dbReference type="ARBA" id="ARBA00004496"/>
    </source>
</evidence>
<dbReference type="GO" id="GO:0016301">
    <property type="term" value="F:kinase activity"/>
    <property type="evidence" value="ECO:0007669"/>
    <property type="project" value="UniProtKB-KW"/>
</dbReference>
<dbReference type="Pfam" id="PF00359">
    <property type="entry name" value="PTS_EIIA_2"/>
    <property type="match status" value="1"/>
</dbReference>
<keyword evidence="4" id="KW-0597">Phosphoprotein</keyword>
<dbReference type="InterPro" id="IPR051351">
    <property type="entry name" value="Ascorbate-PTS_EIIA_comp"/>
</dbReference>
<evidence type="ECO:0000256" key="8">
    <source>
        <dbReference type="ARBA" id="ARBA00037387"/>
    </source>
</evidence>
<accession>A0A7Y7UIN1</accession>
<gene>
    <name evidence="12" type="ORF">HWN39_08945</name>
</gene>
<dbReference type="AlphaFoldDB" id="A0A7Y7UIN1"/>
<evidence type="ECO:0000256" key="7">
    <source>
        <dbReference type="ARBA" id="ARBA00022777"/>
    </source>
</evidence>
<evidence type="ECO:0000313" key="12">
    <source>
        <dbReference type="EMBL" id="NVO88632.1"/>
    </source>
</evidence>
<dbReference type="PANTHER" id="PTHR36203">
    <property type="entry name" value="ASCORBATE-SPECIFIC PTS SYSTEM EIIA COMPONENT"/>
    <property type="match status" value="1"/>
</dbReference>
<dbReference type="GO" id="GO:0005737">
    <property type="term" value="C:cytoplasm"/>
    <property type="evidence" value="ECO:0007669"/>
    <property type="project" value="UniProtKB-SubCell"/>
</dbReference>
<comment type="function">
    <text evidence="8">The phosphoenolpyruvate-dependent sugar phosphotransferase system (sugar PTS), a major carbohydrate active transport system, catalyzes the phosphorylation of incoming sugar substrates concomitantly with their translocation across the cell membrane. The enzyme II UlaABC PTS system is involved in ascorbate transport.</text>
</comment>
<evidence type="ECO:0000256" key="9">
    <source>
        <dbReference type="ARBA" id="ARBA00041175"/>
    </source>
</evidence>
<proteinExistence type="predicted"/>
<dbReference type="RefSeq" id="WP_176818223.1">
    <property type="nucleotide sequence ID" value="NZ_JABXWP010000012.1"/>
</dbReference>
<keyword evidence="2" id="KW-0813">Transport</keyword>
<sequence>MIEDIITIPLIQLRVKTTDWRDAIKKSGRVLVENGDVTQNYVEEIIRSAEKFGPYFVIAPHVALAHAPRQAGARKLAMGITTLDPPIVFHNQANDPVRYVFTLSATDADTHLKAMQEFVQLLSMGDFYTTLDRAGSSQEIMAYIKSALAMNKE</sequence>
<dbReference type="PANTHER" id="PTHR36203:SF1">
    <property type="entry name" value="ASCORBATE-SPECIFIC PTS SYSTEM EIIA COMPONENT"/>
    <property type="match status" value="1"/>
</dbReference>
<dbReference type="EMBL" id="JABXWP010000012">
    <property type="protein sequence ID" value="NVO88632.1"/>
    <property type="molecule type" value="Genomic_DNA"/>
</dbReference>
<dbReference type="InterPro" id="IPR016152">
    <property type="entry name" value="PTrfase/Anion_transptr"/>
</dbReference>
<keyword evidence="5" id="KW-0808">Transferase</keyword>